<dbReference type="OrthoDB" id="2445738at2"/>
<evidence type="ECO:0000313" key="1">
    <source>
        <dbReference type="EMBL" id="EON70741.1"/>
    </source>
</evidence>
<comment type="caution">
    <text evidence="1">The sequence shown here is derived from an EMBL/GenBank/DDBJ whole genome shotgun (WGS) entry which is preliminary data.</text>
</comment>
<reference evidence="1 2" key="1">
    <citation type="submission" date="2013-04" db="EMBL/GenBank/DDBJ databases">
        <title>Draft genome of the heavy metal tolerant bacterium Lysinibacillus sphaericus strain OT4b.31.</title>
        <authorList>
            <person name="Pena-Montenegro T.D."/>
            <person name="Dussan J."/>
        </authorList>
    </citation>
    <scope>NUCLEOTIDE SEQUENCE [LARGE SCALE GENOMIC DNA]</scope>
    <source>
        <strain evidence="1 2">OT4b.31</strain>
    </source>
</reference>
<name>R7Z9V4_LYSSH</name>
<dbReference type="RefSeq" id="WP_010860889.1">
    <property type="nucleotide sequence ID" value="NZ_KB933404.1"/>
</dbReference>
<organism evidence="1 2">
    <name type="scientific">Lysinibacillus sphaericus OT4b.31</name>
    <dbReference type="NCBI Taxonomy" id="1285586"/>
    <lineage>
        <taxon>Bacteria</taxon>
        <taxon>Bacillati</taxon>
        <taxon>Bacillota</taxon>
        <taxon>Bacilli</taxon>
        <taxon>Bacillales</taxon>
        <taxon>Bacillaceae</taxon>
        <taxon>Lysinibacillus</taxon>
    </lineage>
</organism>
<dbReference type="EMBL" id="AQPX01000029">
    <property type="protein sequence ID" value="EON70741.1"/>
    <property type="molecule type" value="Genomic_DNA"/>
</dbReference>
<dbReference type="HOGENOM" id="CLU_2825997_0_0_9"/>
<protein>
    <submittedName>
        <fullName evidence="1">Uncharacterized protein</fullName>
    </submittedName>
</protein>
<gene>
    <name evidence="1" type="ORF">H131_19932</name>
</gene>
<sequence>MAYQSYEVLLRSNKRGTTLHLSVDNGGKLLYFNTNERKRSRSGSFIVKDQWLFEATNKLVKEHQTE</sequence>
<evidence type="ECO:0000313" key="2">
    <source>
        <dbReference type="Proteomes" id="UP000013911"/>
    </source>
</evidence>
<dbReference type="AlphaFoldDB" id="R7Z9V4"/>
<accession>R7Z9V4</accession>
<dbReference type="Proteomes" id="UP000013911">
    <property type="component" value="Unassembled WGS sequence"/>
</dbReference>
<proteinExistence type="predicted"/>